<dbReference type="PIRSF" id="PIRSF000654">
    <property type="entry name" value="Integrin-linked_kinase"/>
    <property type="match status" value="1"/>
</dbReference>
<evidence type="ECO:0000259" key="5">
    <source>
        <dbReference type="PROSITE" id="PS50011"/>
    </source>
</evidence>
<dbReference type="AlphaFoldDB" id="A0A8K0XM21"/>
<name>A0A8K0XM21_9AGAR</name>
<dbReference type="PANTHER" id="PTHR44329:SF288">
    <property type="entry name" value="MITOGEN-ACTIVATED PROTEIN KINASE KINASE KINASE 20"/>
    <property type="match status" value="1"/>
</dbReference>
<feature type="domain" description="Protein kinase" evidence="5">
    <location>
        <begin position="1"/>
        <end position="243"/>
    </location>
</feature>
<evidence type="ECO:0000313" key="7">
    <source>
        <dbReference type="Proteomes" id="UP000813824"/>
    </source>
</evidence>
<dbReference type="SUPFAM" id="SSF56112">
    <property type="entry name" value="Protein kinase-like (PK-like)"/>
    <property type="match status" value="1"/>
</dbReference>
<dbReference type="GO" id="GO:0005524">
    <property type="term" value="F:ATP binding"/>
    <property type="evidence" value="ECO:0007669"/>
    <property type="project" value="UniProtKB-KW"/>
</dbReference>
<protein>
    <submittedName>
        <fullName evidence="6">Kinase-like domain-containing protein</fullName>
    </submittedName>
</protein>
<keyword evidence="1" id="KW-0808">Transferase</keyword>
<evidence type="ECO:0000313" key="6">
    <source>
        <dbReference type="EMBL" id="KAH8091025.1"/>
    </source>
</evidence>
<proteinExistence type="predicted"/>
<gene>
    <name evidence="6" type="ORF">BXZ70DRAFT_490596</name>
</gene>
<dbReference type="Proteomes" id="UP000813824">
    <property type="component" value="Unassembled WGS sequence"/>
</dbReference>
<dbReference type="GO" id="GO:0004674">
    <property type="term" value="F:protein serine/threonine kinase activity"/>
    <property type="evidence" value="ECO:0007669"/>
    <property type="project" value="TreeGrafter"/>
</dbReference>
<keyword evidence="3 6" id="KW-0418">Kinase</keyword>
<evidence type="ECO:0000256" key="4">
    <source>
        <dbReference type="ARBA" id="ARBA00022840"/>
    </source>
</evidence>
<dbReference type="EMBL" id="JAEVFJ010000037">
    <property type="protein sequence ID" value="KAH8091025.1"/>
    <property type="molecule type" value="Genomic_DNA"/>
</dbReference>
<keyword evidence="2" id="KW-0547">Nucleotide-binding</keyword>
<comment type="caution">
    <text evidence="6">The sequence shown here is derived from an EMBL/GenBank/DDBJ whole genome shotgun (WGS) entry which is preliminary data.</text>
</comment>
<evidence type="ECO:0000256" key="1">
    <source>
        <dbReference type="ARBA" id="ARBA00022679"/>
    </source>
</evidence>
<dbReference type="InterPro" id="IPR000719">
    <property type="entry name" value="Prot_kinase_dom"/>
</dbReference>
<dbReference type="Gene3D" id="1.10.510.10">
    <property type="entry name" value="Transferase(Phosphotransferase) domain 1"/>
    <property type="match status" value="1"/>
</dbReference>
<organism evidence="6 7">
    <name type="scientific">Cristinia sonorae</name>
    <dbReference type="NCBI Taxonomy" id="1940300"/>
    <lineage>
        <taxon>Eukaryota</taxon>
        <taxon>Fungi</taxon>
        <taxon>Dikarya</taxon>
        <taxon>Basidiomycota</taxon>
        <taxon>Agaricomycotina</taxon>
        <taxon>Agaricomycetes</taxon>
        <taxon>Agaricomycetidae</taxon>
        <taxon>Agaricales</taxon>
        <taxon>Pleurotineae</taxon>
        <taxon>Stephanosporaceae</taxon>
        <taxon>Cristinia</taxon>
    </lineage>
</organism>
<dbReference type="PANTHER" id="PTHR44329">
    <property type="entry name" value="SERINE/THREONINE-PROTEIN KINASE TNNI3K-RELATED"/>
    <property type="match status" value="1"/>
</dbReference>
<keyword evidence="7" id="KW-1185">Reference proteome</keyword>
<dbReference type="Pfam" id="PF07714">
    <property type="entry name" value="PK_Tyr_Ser-Thr"/>
    <property type="match status" value="1"/>
</dbReference>
<keyword evidence="4" id="KW-0067">ATP-binding</keyword>
<reference evidence="6" key="1">
    <citation type="journal article" date="2021" name="New Phytol.">
        <title>Evolutionary innovations through gain and loss of genes in the ectomycorrhizal Boletales.</title>
        <authorList>
            <person name="Wu G."/>
            <person name="Miyauchi S."/>
            <person name="Morin E."/>
            <person name="Kuo A."/>
            <person name="Drula E."/>
            <person name="Varga T."/>
            <person name="Kohler A."/>
            <person name="Feng B."/>
            <person name="Cao Y."/>
            <person name="Lipzen A."/>
            <person name="Daum C."/>
            <person name="Hundley H."/>
            <person name="Pangilinan J."/>
            <person name="Johnson J."/>
            <person name="Barry K."/>
            <person name="LaButti K."/>
            <person name="Ng V."/>
            <person name="Ahrendt S."/>
            <person name="Min B."/>
            <person name="Choi I.G."/>
            <person name="Park H."/>
            <person name="Plett J.M."/>
            <person name="Magnuson J."/>
            <person name="Spatafora J.W."/>
            <person name="Nagy L.G."/>
            <person name="Henrissat B."/>
            <person name="Grigoriev I.V."/>
            <person name="Yang Z.L."/>
            <person name="Xu J."/>
            <person name="Martin F.M."/>
        </authorList>
    </citation>
    <scope>NUCLEOTIDE SEQUENCE</scope>
    <source>
        <strain evidence="6">KKN 215</strain>
    </source>
</reference>
<evidence type="ECO:0000256" key="3">
    <source>
        <dbReference type="ARBA" id="ARBA00022777"/>
    </source>
</evidence>
<dbReference type="InterPro" id="IPR051681">
    <property type="entry name" value="Ser/Thr_Kinases-Pseudokinases"/>
</dbReference>
<dbReference type="InterPro" id="IPR001245">
    <property type="entry name" value="Ser-Thr/Tyr_kinase_cat_dom"/>
</dbReference>
<dbReference type="OrthoDB" id="346907at2759"/>
<dbReference type="PROSITE" id="PS50011">
    <property type="entry name" value="PROTEIN_KINASE_DOM"/>
    <property type="match status" value="1"/>
</dbReference>
<dbReference type="InterPro" id="IPR011009">
    <property type="entry name" value="Kinase-like_dom_sf"/>
</dbReference>
<evidence type="ECO:0000256" key="2">
    <source>
        <dbReference type="ARBA" id="ARBA00022741"/>
    </source>
</evidence>
<sequence>MFNYECMKLQILDHSSLLPFLGIPDGVFTEHLCFVIPWMENGNIRQFRDVQLKLATLNEENFTDTVNTWLYQIAEGLAYLHRERIVHGDLHSGNILINQRGHVQLADFGLTMINDAIAYTYQSTHGDREDIRWNAPELIFPARFGLCTSHITTYTDVYAFACVIYEMYAGHRPFAEKSNQEVSLLLVQSVRAPRPTAWPMSDPLWRLTTLCWAQKPNKRPSADDVVKDMCRIRSGLDESHDLSIWRSSRTLLRRITSAVWQPNP</sequence>
<accession>A0A8K0XM21</accession>